<dbReference type="InterPro" id="IPR039068">
    <property type="entry name" value="PqqC-like"/>
</dbReference>
<dbReference type="EMBL" id="CP125292">
    <property type="protein sequence ID" value="WHM20003.1"/>
    <property type="molecule type" value="Genomic_DNA"/>
</dbReference>
<reference evidence="2" key="1">
    <citation type="submission" date="2023-05" db="EMBL/GenBank/DDBJ databases">
        <title>Complete genome sequence of Bacillus subtilis SRCM117797 isolated from Soybean paste.</title>
        <authorList>
            <person name="Abraha H.B."/>
            <person name="Kim K.-P."/>
            <person name="Ryu M.-S."/>
            <person name="Jeong D.-Y."/>
        </authorList>
    </citation>
    <scope>NUCLEOTIDE SEQUENCE</scope>
    <source>
        <strain evidence="2">SRCM117797</strain>
    </source>
</reference>
<dbReference type="SMART" id="SM01236">
    <property type="entry name" value="Haem_oxygenase_2"/>
    <property type="match status" value="1"/>
</dbReference>
<dbReference type="RefSeq" id="WP_017695018.1">
    <property type="nucleotide sequence ID" value="NZ_CBCSGB010000010.1"/>
</dbReference>
<protein>
    <submittedName>
        <fullName evidence="2">Iron-containing redox enzyme family protein</fullName>
    </submittedName>
</protein>
<dbReference type="PANTHER" id="PTHR40279:SF3">
    <property type="entry name" value="4-AMINOBENZOATE SYNTHASE"/>
    <property type="match status" value="1"/>
</dbReference>
<dbReference type="Pfam" id="PF14518">
    <property type="entry name" value="Haem_oxygenas_2"/>
    <property type="match status" value="1"/>
</dbReference>
<organism evidence="2 3">
    <name type="scientific">Bacillus subtilis</name>
    <dbReference type="NCBI Taxonomy" id="1423"/>
    <lineage>
        <taxon>Bacteria</taxon>
        <taxon>Bacillati</taxon>
        <taxon>Bacillota</taxon>
        <taxon>Bacilli</taxon>
        <taxon>Bacillales</taxon>
        <taxon>Bacillaceae</taxon>
        <taxon>Bacillus</taxon>
    </lineage>
</organism>
<dbReference type="PANTHER" id="PTHR40279">
    <property type="entry name" value="PQQC-LIKE PROTEIN"/>
    <property type="match status" value="1"/>
</dbReference>
<dbReference type="Gene3D" id="1.20.910.10">
    <property type="entry name" value="Heme oxygenase-like"/>
    <property type="match status" value="1"/>
</dbReference>
<evidence type="ECO:0000313" key="3">
    <source>
        <dbReference type="Proteomes" id="UP001229422"/>
    </source>
</evidence>
<evidence type="ECO:0000256" key="1">
    <source>
        <dbReference type="ARBA" id="ARBA00023002"/>
    </source>
</evidence>
<dbReference type="InterPro" id="IPR016084">
    <property type="entry name" value="Haem_Oase-like_multi-hlx"/>
</dbReference>
<dbReference type="AlphaFoldDB" id="A0AAQ3EMW9"/>
<accession>A0AAQ3EMW9</accession>
<evidence type="ECO:0000313" key="2">
    <source>
        <dbReference type="EMBL" id="WHM20003.1"/>
    </source>
</evidence>
<proteinExistence type="predicted"/>
<sequence length="377" mass="44698">MIKNCTKNCGENCIKKKEKKIKELLVDFNFPFHKLVKHLVEYPDLYNFFKKYPEKKEQLVIRTKQAVENYRLNNDEDSFNLHRALGWIYETQIYTPETKPVFNQFDPTLMEIQRELETAWEKFEMSRIPNLEEIDMPEDPKEFQYWFKRLVMDHEAADHPLFSYLEKEASFEDMKEFFSQEITVDARFDDLVAFSQIGMDNWAKMELAENYWDEMGNGRMEEVHTIMFDNLLQELELTNNESLTSLFDKLTWEALACGNALLNTSLYRKNVYKALGCLGSLEMMAPQRFSRLVAGYKRIGLSQKAQEYHTQHVIIDTRHGNGWLRNAIVPYVKADPSLRYEIVKGAFYRLNTSLDYCNKLYDRFTQKTLSEEEPQTV</sequence>
<dbReference type="SUPFAM" id="SSF48613">
    <property type="entry name" value="Heme oxygenase-like"/>
    <property type="match status" value="1"/>
</dbReference>
<dbReference type="GO" id="GO:0016491">
    <property type="term" value="F:oxidoreductase activity"/>
    <property type="evidence" value="ECO:0007669"/>
    <property type="project" value="UniProtKB-KW"/>
</dbReference>
<gene>
    <name evidence="2" type="ORF">QL281_14040</name>
</gene>
<name>A0AAQ3EMW9_BACIU</name>
<dbReference type="Proteomes" id="UP001229422">
    <property type="component" value="Chromosome"/>
</dbReference>
<keyword evidence="1" id="KW-0560">Oxidoreductase</keyword>